<dbReference type="InterPro" id="IPR029063">
    <property type="entry name" value="SAM-dependent_MTases_sf"/>
</dbReference>
<gene>
    <name evidence="1" type="ORF">P8627_02870</name>
</gene>
<proteinExistence type="predicted"/>
<dbReference type="CDD" id="cd02440">
    <property type="entry name" value="AdoMet_MTases"/>
    <property type="match status" value="1"/>
</dbReference>
<name>A0ABY8LD31_9RHOB</name>
<keyword evidence="1" id="KW-0489">Methyltransferase</keyword>
<dbReference type="Proteomes" id="UP001243420">
    <property type="component" value="Chromosome"/>
</dbReference>
<dbReference type="Pfam" id="PF13489">
    <property type="entry name" value="Methyltransf_23"/>
    <property type="match status" value="1"/>
</dbReference>
<dbReference type="EMBL" id="CP122537">
    <property type="protein sequence ID" value="WGH79223.1"/>
    <property type="molecule type" value="Genomic_DNA"/>
</dbReference>
<organism evidence="1 2">
    <name type="scientific">Jannaschia ovalis</name>
    <dbReference type="NCBI Taxonomy" id="3038773"/>
    <lineage>
        <taxon>Bacteria</taxon>
        <taxon>Pseudomonadati</taxon>
        <taxon>Pseudomonadota</taxon>
        <taxon>Alphaproteobacteria</taxon>
        <taxon>Rhodobacterales</taxon>
        <taxon>Roseobacteraceae</taxon>
        <taxon>Jannaschia</taxon>
    </lineage>
</organism>
<reference evidence="1 2" key="1">
    <citation type="submission" date="2023-04" db="EMBL/GenBank/DDBJ databases">
        <title>Jannaschia ovalis sp. nov., a marine bacterium isolated from sea tidal flat.</title>
        <authorList>
            <person name="Kwon D.Y."/>
            <person name="Kim J.-J."/>
        </authorList>
    </citation>
    <scope>NUCLEOTIDE SEQUENCE [LARGE SCALE GENOMIC DNA]</scope>
    <source>
        <strain evidence="1 2">GRR-S6-38</strain>
    </source>
</reference>
<accession>A0ABY8LD31</accession>
<dbReference type="SUPFAM" id="SSF53335">
    <property type="entry name" value="S-adenosyl-L-methionine-dependent methyltransferases"/>
    <property type="match status" value="1"/>
</dbReference>
<dbReference type="EC" id="2.1.-.-" evidence="1"/>
<dbReference type="Gene3D" id="3.40.50.150">
    <property type="entry name" value="Vaccinia Virus protein VP39"/>
    <property type="match status" value="1"/>
</dbReference>
<dbReference type="RefSeq" id="WP_279966014.1">
    <property type="nucleotide sequence ID" value="NZ_CP122537.1"/>
</dbReference>
<dbReference type="PANTHER" id="PTHR43861:SF1">
    <property type="entry name" value="TRANS-ACONITATE 2-METHYLTRANSFERASE"/>
    <property type="match status" value="1"/>
</dbReference>
<sequence>MTDDRTRAVYDSKAADYAARFDSEIPQDLRDFAARLPAGGKVLDLGSGPGGMAGWLAGQGFVVEAWDASTEMVALAARHPGVTARQAVFSDLEARRVYDGIWASFSLLHAPRADLPGLIDRIARALRPGGTAYVAMKLGTGETRDALGRFYSYVSEAELRDWLEQAGLTVDATRTGHAKGLAGTDDPFVTVFAHG</sequence>
<protein>
    <submittedName>
        <fullName evidence="1">Class I SAM-dependent methyltransferase</fullName>
        <ecNumber evidence="1">2.1.-.-</ecNumber>
    </submittedName>
</protein>
<evidence type="ECO:0000313" key="2">
    <source>
        <dbReference type="Proteomes" id="UP001243420"/>
    </source>
</evidence>
<evidence type="ECO:0000313" key="1">
    <source>
        <dbReference type="EMBL" id="WGH79223.1"/>
    </source>
</evidence>
<keyword evidence="1" id="KW-0808">Transferase</keyword>
<dbReference type="PANTHER" id="PTHR43861">
    <property type="entry name" value="TRANS-ACONITATE 2-METHYLTRANSFERASE-RELATED"/>
    <property type="match status" value="1"/>
</dbReference>
<dbReference type="GO" id="GO:0008168">
    <property type="term" value="F:methyltransferase activity"/>
    <property type="evidence" value="ECO:0007669"/>
    <property type="project" value="UniProtKB-KW"/>
</dbReference>
<keyword evidence="2" id="KW-1185">Reference proteome</keyword>
<dbReference type="GO" id="GO:0032259">
    <property type="term" value="P:methylation"/>
    <property type="evidence" value="ECO:0007669"/>
    <property type="project" value="UniProtKB-KW"/>
</dbReference>